<evidence type="ECO:0000313" key="2">
    <source>
        <dbReference type="Proteomes" id="UP000030012"/>
    </source>
</evidence>
<protein>
    <recommendedName>
        <fullName evidence="3">Sporulation protein Spo0E</fullName>
    </recommendedName>
</protein>
<accession>A0A0A0HZG6</accession>
<dbReference type="InterPro" id="IPR037208">
    <property type="entry name" value="Spo0E-like_sf"/>
</dbReference>
<dbReference type="Pfam" id="PF09388">
    <property type="entry name" value="SpoOE-like"/>
    <property type="match status" value="1"/>
</dbReference>
<dbReference type="OrthoDB" id="1923396at2"/>
<sequence>MYNACENYIKMQMEELRIRLNELVEEKINSLVDNEVVRLSEKMDILLVQYMQQQNNKRLLLKDF</sequence>
<dbReference type="EMBL" id="JENJ01000067">
    <property type="protein sequence ID" value="KGM94594.1"/>
    <property type="molecule type" value="Genomic_DNA"/>
</dbReference>
<dbReference type="Gene3D" id="4.10.280.10">
    <property type="entry name" value="Helix-loop-helix DNA-binding domain"/>
    <property type="match status" value="1"/>
</dbReference>
<dbReference type="InterPro" id="IPR036638">
    <property type="entry name" value="HLH_DNA-bd_sf"/>
</dbReference>
<dbReference type="SUPFAM" id="SSF140500">
    <property type="entry name" value="BAS1536-like"/>
    <property type="match status" value="1"/>
</dbReference>
<dbReference type="InterPro" id="IPR018540">
    <property type="entry name" value="Spo0E-like"/>
</dbReference>
<gene>
    <name evidence="1" type="ORF">Z968_11450</name>
</gene>
<evidence type="ECO:0008006" key="3">
    <source>
        <dbReference type="Google" id="ProtNLM"/>
    </source>
</evidence>
<dbReference type="Proteomes" id="UP000030012">
    <property type="component" value="Unassembled WGS sequence"/>
</dbReference>
<organism evidence="1 2">
    <name type="scientific">Clostridium novyi A str. 4552</name>
    <dbReference type="NCBI Taxonomy" id="1444289"/>
    <lineage>
        <taxon>Bacteria</taxon>
        <taxon>Bacillati</taxon>
        <taxon>Bacillota</taxon>
        <taxon>Clostridia</taxon>
        <taxon>Eubacteriales</taxon>
        <taxon>Clostridiaceae</taxon>
        <taxon>Clostridium</taxon>
    </lineage>
</organism>
<reference evidence="1 2" key="1">
    <citation type="submission" date="2014-01" db="EMBL/GenBank/DDBJ databases">
        <title>Plasmidome dynamics in the species complex Clostridium novyi sensu lato converts strains of independent lineages into distinctly different pathogens.</title>
        <authorList>
            <person name="Skarin H."/>
            <person name="Segerman B."/>
        </authorList>
    </citation>
    <scope>NUCLEOTIDE SEQUENCE [LARGE SCALE GENOMIC DNA]</scope>
    <source>
        <strain evidence="1 2">4552</strain>
    </source>
</reference>
<comment type="caution">
    <text evidence="1">The sequence shown here is derived from an EMBL/GenBank/DDBJ whole genome shotgun (WGS) entry which is preliminary data.</text>
</comment>
<dbReference type="RefSeq" id="WP_039256128.1">
    <property type="nucleotide sequence ID" value="NZ_JENJ01000067.1"/>
</dbReference>
<name>A0A0A0HZG6_CLONO</name>
<dbReference type="GO" id="GO:0046983">
    <property type="term" value="F:protein dimerization activity"/>
    <property type="evidence" value="ECO:0007669"/>
    <property type="project" value="InterPro"/>
</dbReference>
<dbReference type="AlphaFoldDB" id="A0A0A0HZG6"/>
<proteinExistence type="predicted"/>
<dbReference type="GO" id="GO:0043937">
    <property type="term" value="P:regulation of sporulation"/>
    <property type="evidence" value="ECO:0007669"/>
    <property type="project" value="InterPro"/>
</dbReference>
<evidence type="ECO:0000313" key="1">
    <source>
        <dbReference type="EMBL" id="KGM94594.1"/>
    </source>
</evidence>